<dbReference type="EMBL" id="CM042051">
    <property type="protein sequence ID" value="KAI3730019.1"/>
    <property type="molecule type" value="Genomic_DNA"/>
</dbReference>
<organism evidence="1 2">
    <name type="scientific">Arctium lappa</name>
    <name type="common">Greater burdock</name>
    <name type="synonym">Lappa major</name>
    <dbReference type="NCBI Taxonomy" id="4217"/>
    <lineage>
        <taxon>Eukaryota</taxon>
        <taxon>Viridiplantae</taxon>
        <taxon>Streptophyta</taxon>
        <taxon>Embryophyta</taxon>
        <taxon>Tracheophyta</taxon>
        <taxon>Spermatophyta</taxon>
        <taxon>Magnoliopsida</taxon>
        <taxon>eudicotyledons</taxon>
        <taxon>Gunneridae</taxon>
        <taxon>Pentapetalae</taxon>
        <taxon>asterids</taxon>
        <taxon>campanulids</taxon>
        <taxon>Asterales</taxon>
        <taxon>Asteraceae</taxon>
        <taxon>Carduoideae</taxon>
        <taxon>Cardueae</taxon>
        <taxon>Arctiinae</taxon>
        <taxon>Arctium</taxon>
    </lineage>
</organism>
<proteinExistence type="predicted"/>
<reference evidence="1 2" key="2">
    <citation type="journal article" date="2022" name="Mol. Ecol. Resour.">
        <title>The genomes of chicory, endive, great burdock and yacon provide insights into Asteraceae paleo-polyploidization history and plant inulin production.</title>
        <authorList>
            <person name="Fan W."/>
            <person name="Wang S."/>
            <person name="Wang H."/>
            <person name="Wang A."/>
            <person name="Jiang F."/>
            <person name="Liu H."/>
            <person name="Zhao H."/>
            <person name="Xu D."/>
            <person name="Zhang Y."/>
        </authorList>
    </citation>
    <scope>NUCLEOTIDE SEQUENCE [LARGE SCALE GENOMIC DNA]</scope>
    <source>
        <strain evidence="2">cv. Niubang</strain>
    </source>
</reference>
<keyword evidence="2" id="KW-1185">Reference proteome</keyword>
<sequence>MMMMKEHWVTAAFTNDAMVAELLIRMKQPNSSLDSSHPFPPPTTSFLPPVRWGHRKSRSKPSAITTTNAAAVASGFGKEQQSGSPTTPLYWSGGGGDGGGASTSDGYDESSRPSDLSSGGRSTKGALGNDGATTSSYKKSRKRKSFAELKEEEDFLLKERLHLNRELESMRVTMNKQIVTSQNLRKFKIEKTSKMLDDEQQALKSCVVEPEIEADEKRFILPDLNMIPDVEELPL</sequence>
<protein>
    <submittedName>
        <fullName evidence="1">Uncharacterized protein</fullName>
    </submittedName>
</protein>
<name>A0ACB9C6T8_ARCLA</name>
<accession>A0ACB9C6T8</accession>
<gene>
    <name evidence="1" type="ORF">L6452_18695</name>
</gene>
<reference evidence="2" key="1">
    <citation type="journal article" date="2022" name="Mol. Ecol. Resour.">
        <title>The genomes of chicory, endive, great burdock and yacon provide insights into Asteraceae palaeo-polyploidization history and plant inulin production.</title>
        <authorList>
            <person name="Fan W."/>
            <person name="Wang S."/>
            <person name="Wang H."/>
            <person name="Wang A."/>
            <person name="Jiang F."/>
            <person name="Liu H."/>
            <person name="Zhao H."/>
            <person name="Xu D."/>
            <person name="Zhang Y."/>
        </authorList>
    </citation>
    <scope>NUCLEOTIDE SEQUENCE [LARGE SCALE GENOMIC DNA]</scope>
    <source>
        <strain evidence="2">cv. Niubang</strain>
    </source>
</reference>
<dbReference type="Proteomes" id="UP001055879">
    <property type="component" value="Linkage Group LG05"/>
</dbReference>
<comment type="caution">
    <text evidence="1">The sequence shown here is derived from an EMBL/GenBank/DDBJ whole genome shotgun (WGS) entry which is preliminary data.</text>
</comment>
<evidence type="ECO:0000313" key="1">
    <source>
        <dbReference type="EMBL" id="KAI3730019.1"/>
    </source>
</evidence>
<evidence type="ECO:0000313" key="2">
    <source>
        <dbReference type="Proteomes" id="UP001055879"/>
    </source>
</evidence>